<dbReference type="EMBL" id="CP051677">
    <property type="protein sequence ID" value="QJD79525.1"/>
    <property type="molecule type" value="Genomic_DNA"/>
</dbReference>
<organism evidence="1 2">
    <name type="scientific">Spirosoma rhododendri</name>
    <dbReference type="NCBI Taxonomy" id="2728024"/>
    <lineage>
        <taxon>Bacteria</taxon>
        <taxon>Pseudomonadati</taxon>
        <taxon>Bacteroidota</taxon>
        <taxon>Cytophagia</taxon>
        <taxon>Cytophagales</taxon>
        <taxon>Cytophagaceae</taxon>
        <taxon>Spirosoma</taxon>
    </lineage>
</organism>
<dbReference type="KEGG" id="srho:HH216_14735"/>
<evidence type="ECO:0000313" key="2">
    <source>
        <dbReference type="Proteomes" id="UP000501128"/>
    </source>
</evidence>
<dbReference type="AlphaFoldDB" id="A0A7L5DN43"/>
<evidence type="ECO:0000313" key="1">
    <source>
        <dbReference type="EMBL" id="QJD79525.1"/>
    </source>
</evidence>
<proteinExistence type="predicted"/>
<keyword evidence="2" id="KW-1185">Reference proteome</keyword>
<dbReference type="RefSeq" id="WP_169551489.1">
    <property type="nucleotide sequence ID" value="NZ_CP051677.1"/>
</dbReference>
<name>A0A7L5DN43_9BACT</name>
<sequence length="111" mass="12847">MDRSRYPRGWRRISNRYRFEVANGICEQCGVKHGTVYPKGPDLKCAYPATRIVIVFLNAAHRYHNTDSSDDEDLIALCPRCHARYDMDDILSKKVYGMNHAGPQQLKLFDQ</sequence>
<gene>
    <name evidence="1" type="ORF">HH216_14735</name>
</gene>
<dbReference type="Proteomes" id="UP000501128">
    <property type="component" value="Chromosome"/>
</dbReference>
<reference evidence="1 2" key="1">
    <citation type="submission" date="2020-04" db="EMBL/GenBank/DDBJ databases">
        <title>Genome sequencing of novel species.</title>
        <authorList>
            <person name="Heo J."/>
            <person name="Kim S.-J."/>
            <person name="Kim J.-S."/>
            <person name="Hong S.-B."/>
            <person name="Kwon S.-W."/>
        </authorList>
    </citation>
    <scope>NUCLEOTIDE SEQUENCE [LARGE SCALE GENOMIC DNA]</scope>
    <source>
        <strain evidence="1 2">CJU-R4</strain>
    </source>
</reference>
<evidence type="ECO:0008006" key="3">
    <source>
        <dbReference type="Google" id="ProtNLM"/>
    </source>
</evidence>
<accession>A0A7L5DN43</accession>
<protein>
    <recommendedName>
        <fullName evidence="3">HNH endonuclease</fullName>
    </recommendedName>
</protein>